<keyword evidence="1" id="KW-0175">Coiled coil</keyword>
<dbReference type="InterPro" id="IPR001107">
    <property type="entry name" value="Band_7"/>
</dbReference>
<dbReference type="Pfam" id="PF01145">
    <property type="entry name" value="Band_7"/>
    <property type="match status" value="1"/>
</dbReference>
<dbReference type="GO" id="GO:0005737">
    <property type="term" value="C:cytoplasm"/>
    <property type="evidence" value="ECO:0007669"/>
    <property type="project" value="TreeGrafter"/>
</dbReference>
<sequence length="278" mass="31433">MMWSSGTSKEDVKANVVRNAKQVAYKVPVQKIDLRPQYAFFEYKVRTSDNVELVLEGTIFWAVKDVPRMIERTGDPKGDVWYHARSALIQAVSKVDLLEFMASFNTIARAAAADEAFYEERGVKLYSLEVTRYECADGKTASVLQEIIQETTNRINRMQKQRSDNEVEHEELTAKIEREKQRSALIEAQAANEKLQKSVEGESEGTRLAQNTLAFLRQLNVSVPDAQERLSLLRFFSEQATLTKQTEHLSTGTASLFLTPQDVNLKIQGAHRPGAAYV</sequence>
<feature type="domain" description="Band 7" evidence="2">
    <location>
        <begin position="29"/>
        <end position="150"/>
    </location>
</feature>
<reference evidence="3" key="1">
    <citation type="submission" date="2021-01" db="EMBL/GenBank/DDBJ databases">
        <authorList>
            <person name="Corre E."/>
            <person name="Pelletier E."/>
            <person name="Niang G."/>
            <person name="Scheremetjew M."/>
            <person name="Finn R."/>
            <person name="Kale V."/>
            <person name="Holt S."/>
            <person name="Cochrane G."/>
            <person name="Meng A."/>
            <person name="Brown T."/>
            <person name="Cohen L."/>
        </authorList>
    </citation>
    <scope>NUCLEOTIDE SEQUENCE</scope>
    <source>
        <strain evidence="3">379</strain>
    </source>
</reference>
<name>A0A6U8Y0B7_EMIHU</name>
<dbReference type="PANTHER" id="PTHR14165">
    <property type="entry name" value="MAJOR VAULT PROTEIN"/>
    <property type="match status" value="1"/>
</dbReference>
<dbReference type="GO" id="GO:0005634">
    <property type="term" value="C:nucleus"/>
    <property type="evidence" value="ECO:0007669"/>
    <property type="project" value="TreeGrafter"/>
</dbReference>
<dbReference type="AlphaFoldDB" id="A0A6U8Y0B7"/>
<dbReference type="InterPro" id="IPR036013">
    <property type="entry name" value="Band_7/SPFH_dom_sf"/>
</dbReference>
<dbReference type="InterPro" id="IPR039059">
    <property type="entry name" value="MVP"/>
</dbReference>
<gene>
    <name evidence="3" type="ORF">EHUX00137_LOCUS29261</name>
</gene>
<evidence type="ECO:0000259" key="2">
    <source>
        <dbReference type="Pfam" id="PF01145"/>
    </source>
</evidence>
<dbReference type="EMBL" id="HBIR01037476">
    <property type="protein sequence ID" value="CAE0568862.1"/>
    <property type="molecule type" value="Transcribed_RNA"/>
</dbReference>
<evidence type="ECO:0000256" key="1">
    <source>
        <dbReference type="SAM" id="Coils"/>
    </source>
</evidence>
<feature type="coiled-coil region" evidence="1">
    <location>
        <begin position="141"/>
        <end position="198"/>
    </location>
</feature>
<dbReference type="SUPFAM" id="SSF117892">
    <property type="entry name" value="Band 7/SPFH domain"/>
    <property type="match status" value="1"/>
</dbReference>
<dbReference type="PANTHER" id="PTHR14165:SF3">
    <property type="entry name" value="MAJOR VAULT PROTEIN"/>
    <property type="match status" value="1"/>
</dbReference>
<evidence type="ECO:0000313" key="3">
    <source>
        <dbReference type="EMBL" id="CAE0568862.1"/>
    </source>
</evidence>
<accession>A0A6U8Y0B7</accession>
<protein>
    <recommendedName>
        <fullName evidence="2">Band 7 domain-containing protein</fullName>
    </recommendedName>
</protein>
<organism evidence="3">
    <name type="scientific">Emiliania huxleyi</name>
    <name type="common">Coccolithophore</name>
    <name type="synonym">Pontosphaera huxleyi</name>
    <dbReference type="NCBI Taxonomy" id="2903"/>
    <lineage>
        <taxon>Eukaryota</taxon>
        <taxon>Haptista</taxon>
        <taxon>Haptophyta</taxon>
        <taxon>Prymnesiophyceae</taxon>
        <taxon>Isochrysidales</taxon>
        <taxon>Noelaerhabdaceae</taxon>
        <taxon>Emiliania</taxon>
    </lineage>
</organism>
<proteinExistence type="predicted"/>
<dbReference type="Gene3D" id="3.30.479.30">
    <property type="entry name" value="Band 7 domain"/>
    <property type="match status" value="1"/>
</dbReference>